<organism evidence="3 4">
    <name type="scientific">Haloflavibacter putidus</name>
    <dbReference type="NCBI Taxonomy" id="2576776"/>
    <lineage>
        <taxon>Bacteria</taxon>
        <taxon>Pseudomonadati</taxon>
        <taxon>Bacteroidota</taxon>
        <taxon>Flavobacteriia</taxon>
        <taxon>Flavobacteriales</taxon>
        <taxon>Flavobacteriaceae</taxon>
        <taxon>Haloflavibacter</taxon>
    </lineage>
</organism>
<feature type="region of interest" description="Disordered" evidence="1">
    <location>
        <begin position="1"/>
        <end position="23"/>
    </location>
</feature>
<gene>
    <name evidence="3" type="ORF">FKR84_07365</name>
</gene>
<evidence type="ECO:0000256" key="2">
    <source>
        <dbReference type="SAM" id="Phobius"/>
    </source>
</evidence>
<keyword evidence="2" id="KW-0812">Transmembrane</keyword>
<evidence type="ECO:0000313" key="3">
    <source>
        <dbReference type="EMBL" id="TQD38796.1"/>
    </source>
</evidence>
<dbReference type="Proteomes" id="UP000317169">
    <property type="component" value="Unassembled WGS sequence"/>
</dbReference>
<dbReference type="OrthoDB" id="1454221at2"/>
<keyword evidence="2" id="KW-0472">Membrane</keyword>
<comment type="caution">
    <text evidence="3">The sequence shown here is derived from an EMBL/GenBank/DDBJ whole genome shotgun (WGS) entry which is preliminary data.</text>
</comment>
<evidence type="ECO:0000256" key="1">
    <source>
        <dbReference type="SAM" id="MobiDB-lite"/>
    </source>
</evidence>
<keyword evidence="4" id="KW-1185">Reference proteome</keyword>
<reference evidence="3 4" key="1">
    <citation type="submission" date="2019-06" db="EMBL/GenBank/DDBJ databases">
        <title>Flavibacter putida gen. nov., sp. nov., a novel marine bacterium of the family Flavobacteriaceae isolated from coastal seawater.</title>
        <authorList>
            <person name="Feng X."/>
        </authorList>
    </citation>
    <scope>NUCLEOTIDE SEQUENCE [LARGE SCALE GENOMIC DNA]</scope>
    <source>
        <strain evidence="3 4">PLHSN227</strain>
    </source>
</reference>
<dbReference type="AlphaFoldDB" id="A0A507ZM75"/>
<dbReference type="RefSeq" id="WP_141421654.1">
    <property type="nucleotide sequence ID" value="NZ_VIAR01000006.1"/>
</dbReference>
<accession>A0A507ZM75</accession>
<feature type="transmembrane region" description="Helical" evidence="2">
    <location>
        <begin position="39"/>
        <end position="60"/>
    </location>
</feature>
<sequence length="61" mass="7072">MQEEKEENPNKTAPNKPKPKKNWRQSDNAFLRFFGNVGYYLWVAALAIGGFIAWLISFLLI</sequence>
<proteinExistence type="predicted"/>
<keyword evidence="2" id="KW-1133">Transmembrane helix</keyword>
<name>A0A507ZM75_9FLAO</name>
<dbReference type="EMBL" id="VIAR01000006">
    <property type="protein sequence ID" value="TQD38796.1"/>
    <property type="molecule type" value="Genomic_DNA"/>
</dbReference>
<evidence type="ECO:0000313" key="4">
    <source>
        <dbReference type="Proteomes" id="UP000317169"/>
    </source>
</evidence>
<protein>
    <submittedName>
        <fullName evidence="3">Uncharacterized protein</fullName>
    </submittedName>
</protein>